<dbReference type="GO" id="GO:0016787">
    <property type="term" value="F:hydrolase activity"/>
    <property type="evidence" value="ECO:0007669"/>
    <property type="project" value="UniProtKB-KW"/>
</dbReference>
<evidence type="ECO:0000256" key="3">
    <source>
        <dbReference type="SAM" id="SignalP"/>
    </source>
</evidence>
<accession>A0AAV9V9X6</accession>
<organism evidence="5 6">
    <name type="scientific">Orbilia brochopaga</name>
    <dbReference type="NCBI Taxonomy" id="3140254"/>
    <lineage>
        <taxon>Eukaryota</taxon>
        <taxon>Fungi</taxon>
        <taxon>Dikarya</taxon>
        <taxon>Ascomycota</taxon>
        <taxon>Pezizomycotina</taxon>
        <taxon>Orbiliomycetes</taxon>
        <taxon>Orbiliales</taxon>
        <taxon>Orbiliaceae</taxon>
        <taxon>Orbilia</taxon>
    </lineage>
</organism>
<evidence type="ECO:0000313" key="5">
    <source>
        <dbReference type="EMBL" id="KAK6355497.1"/>
    </source>
</evidence>
<dbReference type="EMBL" id="JAVHNQ010000002">
    <property type="protein sequence ID" value="KAK6355497.1"/>
    <property type="molecule type" value="Genomic_DNA"/>
</dbReference>
<evidence type="ECO:0000313" key="6">
    <source>
        <dbReference type="Proteomes" id="UP001375240"/>
    </source>
</evidence>
<dbReference type="InterPro" id="IPR013595">
    <property type="entry name" value="Pept_S33_TAP-like_C"/>
</dbReference>
<dbReference type="Proteomes" id="UP001375240">
    <property type="component" value="Unassembled WGS sequence"/>
</dbReference>
<name>A0AAV9V9X6_9PEZI</name>
<keyword evidence="6" id="KW-1185">Reference proteome</keyword>
<dbReference type="PANTHER" id="PTHR43248">
    <property type="entry name" value="2-SUCCINYL-6-HYDROXY-2,4-CYCLOHEXADIENE-1-CARBOXYLATE SYNTHASE"/>
    <property type="match status" value="1"/>
</dbReference>
<keyword evidence="3" id="KW-0732">Signal</keyword>
<comment type="similarity">
    <text evidence="1">Belongs to the peptidase S33 family.</text>
</comment>
<dbReference type="InterPro" id="IPR029058">
    <property type="entry name" value="AB_hydrolase_fold"/>
</dbReference>
<dbReference type="InterPro" id="IPR051601">
    <property type="entry name" value="Serine_prot/Carboxylest_S33"/>
</dbReference>
<proteinExistence type="inferred from homology"/>
<dbReference type="AlphaFoldDB" id="A0AAV9V9X6"/>
<gene>
    <name evidence="5" type="ORF">TWF696_004594</name>
</gene>
<evidence type="ECO:0000256" key="1">
    <source>
        <dbReference type="ARBA" id="ARBA00010088"/>
    </source>
</evidence>
<reference evidence="5 6" key="1">
    <citation type="submission" date="2019-10" db="EMBL/GenBank/DDBJ databases">
        <authorList>
            <person name="Palmer J.M."/>
        </authorList>
    </citation>
    <scope>NUCLEOTIDE SEQUENCE [LARGE SCALE GENOMIC DNA]</scope>
    <source>
        <strain evidence="5 6">TWF696</strain>
    </source>
</reference>
<sequence length="592" mass="65118">MKGLIVAAAAVVIPSLTLAAPKGTGQTQYFFDTIPASLDLVWYPCNQTYQCARLSVPLNPLDPNNGYRSEIPIIKKAADPADEYKGIVLTNPGGPGGLGIEYIFSNGDDLANLTGPGWDIIGFDPRGMGYSKPNGNVGFLNTTVDPKLVNATYIPPSKLRRLLKRNSEPRAIRPDHYGINIPFRPNSWIQSIYEGGKQLNELLQAGANADNQAVPYMSTPNVAFDMLQIAKADARLKGQCEEDVLVNYYGVSYGTVLGQTFTSLYPQHVGRFLLDSVVDLADYYAGDTVHSSVNHTDEGFSAFFTGCFDAGPEKCSFYTGRTSHAVRDRFNALMAQFDLGKAQEENWANATVVGLGQEIIKIALIQTPYQALALFPILADTLTQLDEWIKADNLTVDNLVSISNIWTPPQAPEDPNRGEYVFETWCSDGNNSQLVGTNKPVPQNLLDISRQSSVVLGERFAQLWGVCGYLKLNPKWRFSGKIGGDTKTPVLFVGLLKDPVTPFENAEKARTLHKGAKMIYVDAVGHGIIGQRNWCVYDKVRAYFQSLTLPGHDNRCPYGEIPFLDGPTAHHQKRSMDIARRSNVARIPLFGN</sequence>
<dbReference type="Gene3D" id="3.40.50.1820">
    <property type="entry name" value="alpha/beta hydrolase"/>
    <property type="match status" value="1"/>
</dbReference>
<dbReference type="PANTHER" id="PTHR43248:SF25">
    <property type="entry name" value="AB HYDROLASE-1 DOMAIN-CONTAINING PROTEIN-RELATED"/>
    <property type="match status" value="1"/>
</dbReference>
<feature type="chain" id="PRO_5043451907" description="Peptidase S33 tripeptidyl aminopeptidase-like C-terminal domain-containing protein" evidence="3">
    <location>
        <begin position="20"/>
        <end position="592"/>
    </location>
</feature>
<evidence type="ECO:0000256" key="2">
    <source>
        <dbReference type="ARBA" id="ARBA00022801"/>
    </source>
</evidence>
<dbReference type="SUPFAM" id="SSF53474">
    <property type="entry name" value="alpha/beta-Hydrolases"/>
    <property type="match status" value="1"/>
</dbReference>
<evidence type="ECO:0000259" key="4">
    <source>
        <dbReference type="Pfam" id="PF08386"/>
    </source>
</evidence>
<dbReference type="Pfam" id="PF08386">
    <property type="entry name" value="Abhydrolase_4"/>
    <property type="match status" value="1"/>
</dbReference>
<comment type="caution">
    <text evidence="5">The sequence shown here is derived from an EMBL/GenBank/DDBJ whole genome shotgun (WGS) entry which is preliminary data.</text>
</comment>
<feature type="domain" description="Peptidase S33 tripeptidyl aminopeptidase-like C-terminal" evidence="4">
    <location>
        <begin position="466"/>
        <end position="556"/>
    </location>
</feature>
<protein>
    <recommendedName>
        <fullName evidence="4">Peptidase S33 tripeptidyl aminopeptidase-like C-terminal domain-containing protein</fullName>
    </recommendedName>
</protein>
<feature type="signal peptide" evidence="3">
    <location>
        <begin position="1"/>
        <end position="19"/>
    </location>
</feature>
<keyword evidence="2" id="KW-0378">Hydrolase</keyword>